<comment type="caution">
    <text evidence="1">The sequence shown here is derived from an EMBL/GenBank/DDBJ whole genome shotgun (WGS) entry which is preliminary data.</text>
</comment>
<accession>A0A7M4DM55</accession>
<reference evidence="1 2" key="1">
    <citation type="submission" date="2019-11" db="EMBL/GenBank/DDBJ databases">
        <authorList>
            <person name="Criscuolo A."/>
        </authorList>
    </citation>
    <scope>NUCLEOTIDE SEQUENCE [LARGE SCALE GENOMIC DNA]</scope>
    <source>
        <strain evidence="1">CIP111667</strain>
    </source>
</reference>
<organism evidence="1 2">
    <name type="scientific">Occultella aeris</name>
    <dbReference type="NCBI Taxonomy" id="2761496"/>
    <lineage>
        <taxon>Bacteria</taxon>
        <taxon>Bacillati</taxon>
        <taxon>Actinomycetota</taxon>
        <taxon>Actinomycetes</taxon>
        <taxon>Micrococcales</taxon>
        <taxon>Ruaniaceae</taxon>
        <taxon>Occultella</taxon>
    </lineage>
</organism>
<evidence type="ECO:0000313" key="2">
    <source>
        <dbReference type="Proteomes" id="UP000419743"/>
    </source>
</evidence>
<protein>
    <submittedName>
        <fullName evidence="1">Uncharacterized protein</fullName>
    </submittedName>
</protein>
<dbReference type="Gene3D" id="3.30.450.380">
    <property type="match status" value="1"/>
</dbReference>
<dbReference type="Proteomes" id="UP000419743">
    <property type="component" value="Unassembled WGS sequence"/>
</dbReference>
<dbReference type="EMBL" id="CACRYJ010000046">
    <property type="protein sequence ID" value="VZO38387.1"/>
    <property type="molecule type" value="Genomic_DNA"/>
</dbReference>
<name>A0A7M4DM55_9MICO</name>
<sequence length="59" mass="6524">MQLRPRDPIAALAPGKVFVARSGRAELTNTILTEVAIRDLVERMLRPSGRRLDLSNPAI</sequence>
<keyword evidence="2" id="KW-1185">Reference proteome</keyword>
<evidence type="ECO:0000313" key="1">
    <source>
        <dbReference type="EMBL" id="VZO38387.1"/>
    </source>
</evidence>
<proteinExistence type="predicted"/>
<gene>
    <name evidence="1" type="ORF">HALOF300_03223</name>
</gene>
<dbReference type="AlphaFoldDB" id="A0A7M4DM55"/>